<keyword evidence="6" id="KW-0285">Flavoprotein</keyword>
<evidence type="ECO:0000313" key="13">
    <source>
        <dbReference type="Proteomes" id="UP000831787"/>
    </source>
</evidence>
<keyword evidence="8" id="KW-0560">Oxidoreductase</keyword>
<dbReference type="EMBL" id="CP095073">
    <property type="protein sequence ID" value="UOQ42611.1"/>
    <property type="molecule type" value="Genomic_DNA"/>
</dbReference>
<evidence type="ECO:0000313" key="12">
    <source>
        <dbReference type="EMBL" id="UOQ42611.1"/>
    </source>
</evidence>
<dbReference type="PANTHER" id="PTHR42747:SF3">
    <property type="entry name" value="NITRONATE MONOOXYGENASE-RELATED"/>
    <property type="match status" value="1"/>
</dbReference>
<keyword evidence="7" id="KW-0288">FMN</keyword>
<evidence type="ECO:0000256" key="7">
    <source>
        <dbReference type="ARBA" id="ARBA00022643"/>
    </source>
</evidence>
<dbReference type="InterPro" id="IPR013785">
    <property type="entry name" value="Aldolase_TIM"/>
</dbReference>
<protein>
    <recommendedName>
        <fullName evidence="4">Probable nitronate monooxygenase</fullName>
    </recommendedName>
    <alternativeName>
        <fullName evidence="10">Propionate 3-nitronate monooxygenase</fullName>
    </alternativeName>
</protein>
<dbReference type="GO" id="GO:0004497">
    <property type="term" value="F:monooxygenase activity"/>
    <property type="evidence" value="ECO:0007669"/>
    <property type="project" value="UniProtKB-KW"/>
</dbReference>
<evidence type="ECO:0000256" key="10">
    <source>
        <dbReference type="ARBA" id="ARBA00031155"/>
    </source>
</evidence>
<gene>
    <name evidence="12" type="ORF">MUN89_11535</name>
</gene>
<comment type="catalytic activity">
    <reaction evidence="11">
        <text>3 propionate 3-nitronate + 3 O2 + H2O = 3 3-oxopropanoate + 2 nitrate + nitrite + H2O2 + 3 H(+)</text>
        <dbReference type="Rhea" id="RHEA:57332"/>
        <dbReference type="ChEBI" id="CHEBI:15377"/>
        <dbReference type="ChEBI" id="CHEBI:15378"/>
        <dbReference type="ChEBI" id="CHEBI:15379"/>
        <dbReference type="ChEBI" id="CHEBI:16240"/>
        <dbReference type="ChEBI" id="CHEBI:16301"/>
        <dbReference type="ChEBI" id="CHEBI:17632"/>
        <dbReference type="ChEBI" id="CHEBI:33190"/>
        <dbReference type="ChEBI" id="CHEBI:136067"/>
    </reaction>
</comment>
<dbReference type="CDD" id="cd04730">
    <property type="entry name" value="NPD_like"/>
    <property type="match status" value="1"/>
</dbReference>
<evidence type="ECO:0000256" key="6">
    <source>
        <dbReference type="ARBA" id="ARBA00022630"/>
    </source>
</evidence>
<comment type="function">
    <text evidence="2">Nitronate monooxygenase that uses molecular oxygen to catalyze the oxidative denitrification of alkyl nitronates. Acts on propionate 3-nitronate (P3N), the presumed physiological substrate. Probably functions in the detoxification of P3N, a metabolic poison produced by plants and fungi as a defense mechanism.</text>
</comment>
<keyword evidence="13" id="KW-1185">Reference proteome</keyword>
<evidence type="ECO:0000256" key="2">
    <source>
        <dbReference type="ARBA" id="ARBA00003535"/>
    </source>
</evidence>
<evidence type="ECO:0000256" key="9">
    <source>
        <dbReference type="ARBA" id="ARBA00023033"/>
    </source>
</evidence>
<dbReference type="Gene3D" id="3.20.20.70">
    <property type="entry name" value="Aldolase class I"/>
    <property type="match status" value="1"/>
</dbReference>
<evidence type="ECO:0000256" key="5">
    <source>
        <dbReference type="ARBA" id="ARBA00022575"/>
    </source>
</evidence>
<dbReference type="RefSeq" id="WP_244707860.1">
    <property type="nucleotide sequence ID" value="NZ_CP095073.1"/>
</dbReference>
<evidence type="ECO:0000256" key="3">
    <source>
        <dbReference type="ARBA" id="ARBA00009881"/>
    </source>
</evidence>
<comment type="cofactor">
    <cofactor evidence="1">
        <name>FMN</name>
        <dbReference type="ChEBI" id="CHEBI:58210"/>
    </cofactor>
</comment>
<reference evidence="12 13" key="1">
    <citation type="submission" date="2022-04" db="EMBL/GenBank/DDBJ databases">
        <title>Halobacillus sp. isolated from saltern.</title>
        <authorList>
            <person name="Won M."/>
            <person name="Lee C.-M."/>
            <person name="Woen H.-Y."/>
            <person name="Kwon S.-W."/>
        </authorList>
    </citation>
    <scope>NUCLEOTIDE SEQUENCE [LARGE SCALE GENOMIC DNA]</scope>
    <source>
        <strain evidence="12 13">SSBR10-3</strain>
    </source>
</reference>
<accession>A0ABY4EKL4</accession>
<evidence type="ECO:0000256" key="1">
    <source>
        <dbReference type="ARBA" id="ARBA00001917"/>
    </source>
</evidence>
<organism evidence="12 13">
    <name type="scientific">Halobacillus salinarum</name>
    <dbReference type="NCBI Taxonomy" id="2932257"/>
    <lineage>
        <taxon>Bacteria</taxon>
        <taxon>Bacillati</taxon>
        <taxon>Bacillota</taxon>
        <taxon>Bacilli</taxon>
        <taxon>Bacillales</taxon>
        <taxon>Bacillaceae</taxon>
        <taxon>Halobacillus</taxon>
    </lineage>
</organism>
<evidence type="ECO:0000256" key="8">
    <source>
        <dbReference type="ARBA" id="ARBA00023002"/>
    </source>
</evidence>
<dbReference type="PANTHER" id="PTHR42747">
    <property type="entry name" value="NITRONATE MONOOXYGENASE-RELATED"/>
    <property type="match status" value="1"/>
</dbReference>
<evidence type="ECO:0000256" key="4">
    <source>
        <dbReference type="ARBA" id="ARBA00013457"/>
    </source>
</evidence>
<dbReference type="Pfam" id="PF03060">
    <property type="entry name" value="NMO"/>
    <property type="match status" value="1"/>
</dbReference>
<comment type="similarity">
    <text evidence="3">Belongs to the nitronate monooxygenase family. NMO class I subfamily.</text>
</comment>
<dbReference type="InterPro" id="IPR004136">
    <property type="entry name" value="NMO"/>
</dbReference>
<dbReference type="SUPFAM" id="SSF51412">
    <property type="entry name" value="Inosine monophosphate dehydrogenase (IMPDH)"/>
    <property type="match status" value="1"/>
</dbReference>
<name>A0ABY4EKL4_9BACI</name>
<dbReference type="Proteomes" id="UP000831787">
    <property type="component" value="Chromosome"/>
</dbReference>
<keyword evidence="5" id="KW-0216">Detoxification</keyword>
<sequence>MWNENELTVKLGLSYPIIQAGMAGGVTTPELVAAVSNSGALGTLGAGYMDPDSLKESLEKIKQLTSSPFAVNVFVPGSPDSNLQEIQAASSKLEKYRSTLQIPEEPLPSEFTFPFEEQMKVIIESEVKICSFTFGIPPESVIHTCKEHQMMLIGTATTVEEAILNEKAGMDMVVMQGSEAGGHRGTFLNSADMSMVGTMALVPQAVDQVSIPVIAAGGIMDGRGILASLTLGAQAAQLGTAFLTTFESGAKKQHKEAVLKAQENDTLVTEVFSGKPARGIYNEFMEDLKSFSAIPSYPIQNTLTKSIRREAAAQNKPEWMSLWSGQGARLSRNVHAKELIESAVFEIDKLIQNW</sequence>
<proteinExistence type="inferred from homology"/>
<evidence type="ECO:0000256" key="11">
    <source>
        <dbReference type="ARBA" id="ARBA00049401"/>
    </source>
</evidence>
<keyword evidence="9 12" id="KW-0503">Monooxygenase</keyword>